<dbReference type="PIR" id="F87516">
    <property type="entry name" value="F87516"/>
</dbReference>
<dbReference type="KEGG" id="ccr:CC_2159"/>
<name>Q9A6D5_CAUVC</name>
<dbReference type="BioCyc" id="CAULO:CC2159-MONOMER"/>
<gene>
    <name evidence="1" type="ordered locus">CC_2159</name>
</gene>
<keyword evidence="2" id="KW-1185">Reference proteome</keyword>
<dbReference type="AlphaFoldDB" id="Q9A6D5"/>
<proteinExistence type="predicted"/>
<accession>Q9A6D5</accession>
<protein>
    <submittedName>
        <fullName evidence="1">Uncharacterized protein</fullName>
    </submittedName>
</protein>
<reference evidence="1 2" key="1">
    <citation type="journal article" date="2001" name="Proc. Natl. Acad. Sci. U.S.A.">
        <title>Complete genome sequence of Caulobacter crescentus.</title>
        <authorList>
            <person name="Nierman W.C."/>
            <person name="Feldblyum T.V."/>
            <person name="Laub M.T."/>
            <person name="Paulsen I.T."/>
            <person name="Nelson K.E."/>
            <person name="Eisen J.A."/>
            <person name="Heidelberg J.F."/>
            <person name="Alley M.R."/>
            <person name="Ohta N."/>
            <person name="Maddock J.R."/>
            <person name="Potocka I."/>
            <person name="Nelson W.C."/>
            <person name="Newton A."/>
            <person name="Stephens C."/>
            <person name="Phadke N.D."/>
            <person name="Ely B."/>
            <person name="DeBoy R.T."/>
            <person name="Dodson R.J."/>
            <person name="Durkin A.S."/>
            <person name="Gwinn M.L."/>
            <person name="Haft D.H."/>
            <person name="Kolonay J.F."/>
            <person name="Smit J."/>
            <person name="Craven M.B."/>
            <person name="Khouri H."/>
            <person name="Shetty J."/>
            <person name="Berry K."/>
            <person name="Utterback T."/>
            <person name="Tran K."/>
            <person name="Wolf A."/>
            <person name="Vamathevan J."/>
            <person name="Ermolaeva M."/>
            <person name="White O."/>
            <person name="Salzberg S.L."/>
            <person name="Venter J.C."/>
            <person name="Shapiro L."/>
            <person name="Fraser C.M."/>
        </authorList>
    </citation>
    <scope>NUCLEOTIDE SEQUENCE [LARGE SCALE GENOMIC DNA]</scope>
    <source>
        <strain evidence="2">ATCC 19089 / CB15</strain>
    </source>
</reference>
<dbReference type="EnsemblBacteria" id="AAK24130">
    <property type="protein sequence ID" value="AAK24130"/>
    <property type="gene ID" value="CC_2159"/>
</dbReference>
<dbReference type="Proteomes" id="UP000001816">
    <property type="component" value="Chromosome"/>
</dbReference>
<evidence type="ECO:0000313" key="1">
    <source>
        <dbReference type="EMBL" id="AAK24130.1"/>
    </source>
</evidence>
<sequence length="33" mass="3620">MKARIARSGPFLFGRFALQGQCGLDLLPTDPSR</sequence>
<dbReference type="EMBL" id="AE005673">
    <property type="protein sequence ID" value="AAK24130.1"/>
    <property type="molecule type" value="Genomic_DNA"/>
</dbReference>
<organism evidence="1 2">
    <name type="scientific">Caulobacter vibrioides (strain ATCC 19089 / CIP 103742 / CB 15)</name>
    <name type="common">Caulobacter crescentus</name>
    <dbReference type="NCBI Taxonomy" id="190650"/>
    <lineage>
        <taxon>Bacteria</taxon>
        <taxon>Pseudomonadati</taxon>
        <taxon>Pseudomonadota</taxon>
        <taxon>Alphaproteobacteria</taxon>
        <taxon>Caulobacterales</taxon>
        <taxon>Caulobacteraceae</taxon>
        <taxon>Caulobacter</taxon>
    </lineage>
</organism>
<dbReference type="STRING" id="190650.CC_2159"/>
<dbReference type="HOGENOM" id="CLU_3381174_0_0_5"/>
<evidence type="ECO:0000313" key="2">
    <source>
        <dbReference type="Proteomes" id="UP000001816"/>
    </source>
</evidence>